<dbReference type="GO" id="GO:0008270">
    <property type="term" value="F:zinc ion binding"/>
    <property type="evidence" value="ECO:0007669"/>
    <property type="project" value="UniProtKB-KW"/>
</dbReference>
<dbReference type="Pfam" id="PF04500">
    <property type="entry name" value="FLYWCH"/>
    <property type="match status" value="1"/>
</dbReference>
<dbReference type="AlphaFoldDB" id="A0A2S2NXW4"/>
<name>A0A2S2NXW4_SCHGA</name>
<feature type="domain" description="FLYWCH-type" evidence="4">
    <location>
        <begin position="6"/>
        <end position="63"/>
    </location>
</feature>
<evidence type="ECO:0000256" key="1">
    <source>
        <dbReference type="ARBA" id="ARBA00022723"/>
    </source>
</evidence>
<keyword evidence="1" id="KW-0479">Metal-binding</keyword>
<keyword evidence="3" id="KW-0862">Zinc</keyword>
<evidence type="ECO:0000313" key="5">
    <source>
        <dbReference type="EMBL" id="MBY22069.1"/>
    </source>
</evidence>
<sequence length="141" mass="16988">MSNIEYISTQRKGECLIFNNCYFRIDKKIKNKKYWKYIENCGARVIISDEFTVHSDKFCNHNHSPCSVKIEEKRFKAKLRLRAKENPLKPIPKVIIKKIYNKYVKLEQRICSLKERVTSDPLQMKWINYLDNISYLIKHNE</sequence>
<evidence type="ECO:0000256" key="3">
    <source>
        <dbReference type="ARBA" id="ARBA00022833"/>
    </source>
</evidence>
<dbReference type="Gene3D" id="2.20.25.240">
    <property type="match status" value="1"/>
</dbReference>
<reference evidence="5" key="1">
    <citation type="submission" date="2018-04" db="EMBL/GenBank/DDBJ databases">
        <title>Transcriptome of Schizaphis graminum biotype I.</title>
        <authorList>
            <person name="Scully E.D."/>
            <person name="Geib S.M."/>
            <person name="Palmer N.A."/>
            <person name="Koch K."/>
            <person name="Bradshaw J."/>
            <person name="Heng-Moss T."/>
            <person name="Sarath G."/>
        </authorList>
    </citation>
    <scope>NUCLEOTIDE SEQUENCE</scope>
</reference>
<dbReference type="InterPro" id="IPR007588">
    <property type="entry name" value="Znf_FLYWCH"/>
</dbReference>
<accession>A0A2S2NXW4</accession>
<dbReference type="EMBL" id="GGMR01009450">
    <property type="protein sequence ID" value="MBY22069.1"/>
    <property type="molecule type" value="Transcribed_RNA"/>
</dbReference>
<evidence type="ECO:0000259" key="4">
    <source>
        <dbReference type="Pfam" id="PF04500"/>
    </source>
</evidence>
<evidence type="ECO:0000256" key="2">
    <source>
        <dbReference type="ARBA" id="ARBA00022771"/>
    </source>
</evidence>
<protein>
    <recommendedName>
        <fullName evidence="4">FLYWCH-type domain-containing protein</fullName>
    </recommendedName>
</protein>
<gene>
    <name evidence="5" type="ORF">g.147381</name>
</gene>
<proteinExistence type="predicted"/>
<keyword evidence="2" id="KW-0863">Zinc-finger</keyword>
<organism evidence="5">
    <name type="scientific">Schizaphis graminum</name>
    <name type="common">Green bug aphid</name>
    <dbReference type="NCBI Taxonomy" id="13262"/>
    <lineage>
        <taxon>Eukaryota</taxon>
        <taxon>Metazoa</taxon>
        <taxon>Ecdysozoa</taxon>
        <taxon>Arthropoda</taxon>
        <taxon>Hexapoda</taxon>
        <taxon>Insecta</taxon>
        <taxon>Pterygota</taxon>
        <taxon>Neoptera</taxon>
        <taxon>Paraneoptera</taxon>
        <taxon>Hemiptera</taxon>
        <taxon>Sternorrhyncha</taxon>
        <taxon>Aphidomorpha</taxon>
        <taxon>Aphidoidea</taxon>
        <taxon>Aphididae</taxon>
        <taxon>Aphidini</taxon>
        <taxon>Schizaphis</taxon>
    </lineage>
</organism>